<dbReference type="RefSeq" id="WP_058244570.1">
    <property type="nucleotide sequence ID" value="NZ_CYSB01000030.1"/>
</dbReference>
<dbReference type="PANTHER" id="PTHR41299">
    <property type="entry name" value="THIAMINE PYROPHOSPHOKINASE"/>
    <property type="match status" value="1"/>
</dbReference>
<keyword evidence="3 9" id="KW-0418">Kinase</keyword>
<keyword evidence="4" id="KW-0067">ATP-binding</keyword>
<evidence type="ECO:0000256" key="3">
    <source>
        <dbReference type="ARBA" id="ARBA00022777"/>
    </source>
</evidence>
<dbReference type="EC" id="2.7.6.2" evidence="5"/>
<evidence type="ECO:0000256" key="4">
    <source>
        <dbReference type="ARBA" id="ARBA00022840"/>
    </source>
</evidence>
<dbReference type="InterPro" id="IPR007371">
    <property type="entry name" value="TPK_catalytic"/>
</dbReference>
<dbReference type="EMBL" id="CYSC01000040">
    <property type="protein sequence ID" value="CUH73423.1"/>
    <property type="molecule type" value="Genomic_DNA"/>
</dbReference>
<keyword evidence="2" id="KW-0547">Nucleotide-binding</keyword>
<sequence>MLNKIVHSVAPVTLLGAGDASQEVLQTALAIGPELICADGGADHALAFGLSPEAVIGDLDSLSEATRAALPQNVIHAIPEQDSTDFDKALRSIAAPLVLGVGFDGSRIDHHLAALHVLLARPDQRCILLSEEQITFLAPPHLQLDLPVGMLVSLFPMGAVTGRSEGLRWPIEGLKFAPDSKIGTSNEVSPQGADAMTTPVQLQFDQPQMLVILPRAALAASVAGLSAAFVGWPARAE</sequence>
<dbReference type="InterPro" id="IPR036759">
    <property type="entry name" value="TPK_catalytic_sf"/>
</dbReference>
<dbReference type="CDD" id="cd07995">
    <property type="entry name" value="TPK"/>
    <property type="match status" value="1"/>
</dbReference>
<dbReference type="Pfam" id="PF04263">
    <property type="entry name" value="TPK_catalytic"/>
    <property type="match status" value="1"/>
</dbReference>
<dbReference type="GO" id="GO:0006772">
    <property type="term" value="P:thiamine metabolic process"/>
    <property type="evidence" value="ECO:0007669"/>
    <property type="project" value="UniProtKB-UniRule"/>
</dbReference>
<reference evidence="9 11" key="2">
    <citation type="submission" date="2015-09" db="EMBL/GenBank/DDBJ databases">
        <authorList>
            <consortium name="Swine Surveillance"/>
        </authorList>
    </citation>
    <scope>NUCLEOTIDE SEQUENCE [LARGE SCALE GENOMIC DNA]</scope>
    <source>
        <strain evidence="9 11">5120</strain>
    </source>
</reference>
<evidence type="ECO:0000259" key="6">
    <source>
        <dbReference type="Pfam" id="PF04263"/>
    </source>
</evidence>
<keyword evidence="1" id="KW-0808">Transferase</keyword>
<evidence type="ECO:0000313" key="8">
    <source>
        <dbReference type="EMBL" id="CUH68274.1"/>
    </source>
</evidence>
<dbReference type="SUPFAM" id="SSF63862">
    <property type="entry name" value="Thiamin pyrophosphokinase, substrate-binding domain"/>
    <property type="match status" value="1"/>
</dbReference>
<dbReference type="PANTHER" id="PTHR41299:SF1">
    <property type="entry name" value="THIAMINE PYROPHOSPHOKINASE"/>
    <property type="match status" value="1"/>
</dbReference>
<dbReference type="Pfam" id="PF04265">
    <property type="entry name" value="TPK_B1_binding"/>
    <property type="match status" value="1"/>
</dbReference>
<evidence type="ECO:0000256" key="2">
    <source>
        <dbReference type="ARBA" id="ARBA00022741"/>
    </source>
</evidence>
<protein>
    <recommendedName>
        <fullName evidence="5">Thiamine diphosphokinase</fullName>
        <ecNumber evidence="5">2.7.6.2</ecNumber>
    </recommendedName>
</protein>
<evidence type="ECO:0000259" key="7">
    <source>
        <dbReference type="Pfam" id="PF04265"/>
    </source>
</evidence>
<reference evidence="8 10" key="1">
    <citation type="submission" date="2015-09" db="EMBL/GenBank/DDBJ databases">
        <authorList>
            <person name="Rodrigo-Torres L."/>
            <person name="Arahal D.R."/>
        </authorList>
    </citation>
    <scope>NUCLEOTIDE SEQUENCE [LARGE SCALE GENOMIC DNA]</scope>
    <source>
        <strain evidence="8 10">CECT 5118</strain>
    </source>
</reference>
<accession>A0A0P1FWC0</accession>
<evidence type="ECO:0000313" key="9">
    <source>
        <dbReference type="EMBL" id="CUH73423.1"/>
    </source>
</evidence>
<dbReference type="Proteomes" id="UP000051887">
    <property type="component" value="Unassembled WGS sequence"/>
</dbReference>
<dbReference type="GO" id="GO:0009229">
    <property type="term" value="P:thiamine diphosphate biosynthetic process"/>
    <property type="evidence" value="ECO:0007669"/>
    <property type="project" value="InterPro"/>
</dbReference>
<evidence type="ECO:0000313" key="10">
    <source>
        <dbReference type="Proteomes" id="UP000051086"/>
    </source>
</evidence>
<gene>
    <name evidence="8" type="ORF">TL5118_02553</name>
    <name evidence="9" type="ORF">TL5120_03232</name>
</gene>
<feature type="domain" description="Thiamin pyrophosphokinase catalytic" evidence="6">
    <location>
        <begin position="35"/>
        <end position="122"/>
    </location>
</feature>
<dbReference type="GO" id="GO:0004788">
    <property type="term" value="F:thiamine diphosphokinase activity"/>
    <property type="evidence" value="ECO:0007669"/>
    <property type="project" value="UniProtKB-UniRule"/>
</dbReference>
<proteinExistence type="predicted"/>
<dbReference type="InterPro" id="IPR036371">
    <property type="entry name" value="TPK_B1-bd_sf"/>
</dbReference>
<keyword evidence="10" id="KW-1185">Reference proteome</keyword>
<dbReference type="GO" id="GO:0005524">
    <property type="term" value="F:ATP binding"/>
    <property type="evidence" value="ECO:0007669"/>
    <property type="project" value="UniProtKB-KW"/>
</dbReference>
<evidence type="ECO:0000256" key="5">
    <source>
        <dbReference type="NCBIfam" id="TIGR01378"/>
    </source>
</evidence>
<dbReference type="GO" id="GO:0016301">
    <property type="term" value="F:kinase activity"/>
    <property type="evidence" value="ECO:0007669"/>
    <property type="project" value="UniProtKB-KW"/>
</dbReference>
<dbReference type="InterPro" id="IPR053149">
    <property type="entry name" value="TPK"/>
</dbReference>
<dbReference type="AlphaFoldDB" id="A0A0P1FWC0"/>
<evidence type="ECO:0000313" key="11">
    <source>
        <dbReference type="Proteomes" id="UP000051887"/>
    </source>
</evidence>
<feature type="domain" description="Thiamin pyrophosphokinase thiamin-binding" evidence="7">
    <location>
        <begin position="149"/>
        <end position="192"/>
    </location>
</feature>
<dbReference type="Gene3D" id="3.40.50.10240">
    <property type="entry name" value="Thiamin pyrophosphokinase, catalytic domain"/>
    <property type="match status" value="1"/>
</dbReference>
<dbReference type="InterPro" id="IPR007373">
    <property type="entry name" value="Thiamin_PyroPKinase_B1-bd"/>
</dbReference>
<name>A0A0P1FWC0_9RHOB</name>
<evidence type="ECO:0000256" key="1">
    <source>
        <dbReference type="ARBA" id="ARBA00022679"/>
    </source>
</evidence>
<dbReference type="GO" id="GO:0030975">
    <property type="term" value="F:thiamine binding"/>
    <property type="evidence" value="ECO:0007669"/>
    <property type="project" value="InterPro"/>
</dbReference>
<dbReference type="InterPro" id="IPR006282">
    <property type="entry name" value="Thi_PPkinase"/>
</dbReference>
<dbReference type="Proteomes" id="UP000051086">
    <property type="component" value="Unassembled WGS sequence"/>
</dbReference>
<dbReference type="SUPFAM" id="SSF63999">
    <property type="entry name" value="Thiamin pyrophosphokinase, catalytic domain"/>
    <property type="match status" value="1"/>
</dbReference>
<organism evidence="9 11">
    <name type="scientific">Thalassovita autumnalis</name>
    <dbReference type="NCBI Taxonomy" id="2072972"/>
    <lineage>
        <taxon>Bacteria</taxon>
        <taxon>Pseudomonadati</taxon>
        <taxon>Pseudomonadota</taxon>
        <taxon>Alphaproteobacteria</taxon>
        <taxon>Rhodobacterales</taxon>
        <taxon>Roseobacteraceae</taxon>
        <taxon>Thalassovita</taxon>
    </lineage>
</organism>
<dbReference type="OrthoDB" id="7057856at2"/>
<dbReference type="EMBL" id="CYSB01000030">
    <property type="protein sequence ID" value="CUH68274.1"/>
    <property type="molecule type" value="Genomic_DNA"/>
</dbReference>
<dbReference type="NCBIfam" id="TIGR01378">
    <property type="entry name" value="thi_PPkinase"/>
    <property type="match status" value="1"/>
</dbReference>